<evidence type="ECO:0000256" key="2">
    <source>
        <dbReference type="ARBA" id="ARBA00023125"/>
    </source>
</evidence>
<dbReference type="PANTHER" id="PTHR31069">
    <property type="entry name" value="OLEATE-ACTIVATED TRANSCRIPTION FACTOR 1-RELATED"/>
    <property type="match status" value="1"/>
</dbReference>
<dbReference type="Pfam" id="PF11951">
    <property type="entry name" value="Fungal_trans_2"/>
    <property type="match status" value="1"/>
</dbReference>
<keyword evidence="1" id="KW-0805">Transcription regulation</keyword>
<feature type="region of interest" description="Disordered" evidence="5">
    <location>
        <begin position="1"/>
        <end position="27"/>
    </location>
</feature>
<dbReference type="PANTHER" id="PTHR31069:SF28">
    <property type="entry name" value="ZN(II)2CYS6 TRANSCRIPTION FACTOR (EUROFUNG)"/>
    <property type="match status" value="1"/>
</dbReference>
<name>A0A2I1CIZ4_ASPN1</name>
<organism evidence="6 7">
    <name type="scientific">Aspergillus novofumigatus (strain IBT 16806)</name>
    <dbReference type="NCBI Taxonomy" id="1392255"/>
    <lineage>
        <taxon>Eukaryota</taxon>
        <taxon>Fungi</taxon>
        <taxon>Dikarya</taxon>
        <taxon>Ascomycota</taxon>
        <taxon>Pezizomycotina</taxon>
        <taxon>Eurotiomycetes</taxon>
        <taxon>Eurotiomycetidae</taxon>
        <taxon>Eurotiales</taxon>
        <taxon>Aspergillaceae</taxon>
        <taxon>Aspergillus</taxon>
        <taxon>Aspergillus subgen. Fumigati</taxon>
    </lineage>
</organism>
<feature type="compositionally biased region" description="Polar residues" evidence="5">
    <location>
        <begin position="140"/>
        <end position="157"/>
    </location>
</feature>
<gene>
    <name evidence="6" type="ORF">P174DRAFT_439373</name>
</gene>
<dbReference type="AlphaFoldDB" id="A0A2I1CIZ4"/>
<evidence type="ECO:0008006" key="8">
    <source>
        <dbReference type="Google" id="ProtNLM"/>
    </source>
</evidence>
<keyword evidence="2" id="KW-0238">DNA-binding</keyword>
<keyword evidence="4" id="KW-0539">Nucleus</keyword>
<dbReference type="SUPFAM" id="SSF57701">
    <property type="entry name" value="Zn2/Cys6 DNA-binding domain"/>
    <property type="match status" value="1"/>
</dbReference>
<dbReference type="OrthoDB" id="3431704at2759"/>
<protein>
    <recommendedName>
        <fullName evidence="8">Zn(2)-C6 fungal-type domain-containing protein</fullName>
    </recommendedName>
</protein>
<feature type="compositionally biased region" description="Polar residues" evidence="5">
    <location>
        <begin position="110"/>
        <end position="123"/>
    </location>
</feature>
<feature type="compositionally biased region" description="Low complexity" evidence="5">
    <location>
        <begin position="247"/>
        <end position="261"/>
    </location>
</feature>
<dbReference type="VEuPathDB" id="FungiDB:P174DRAFT_439373"/>
<feature type="region of interest" description="Disordered" evidence="5">
    <location>
        <begin position="621"/>
        <end position="650"/>
    </location>
</feature>
<dbReference type="InterPro" id="IPR050675">
    <property type="entry name" value="OAF3"/>
</dbReference>
<reference evidence="7" key="1">
    <citation type="journal article" date="2018" name="Proc. Natl. Acad. Sci. U.S.A.">
        <title>Linking secondary metabolites to gene clusters through genome sequencing of six diverse Aspergillus species.</title>
        <authorList>
            <person name="Kaerboelling I."/>
            <person name="Vesth T.C."/>
            <person name="Frisvad J.C."/>
            <person name="Nybo J.L."/>
            <person name="Theobald S."/>
            <person name="Kuo A."/>
            <person name="Bowyer P."/>
            <person name="Matsuda Y."/>
            <person name="Mondo S."/>
            <person name="Lyhne E.K."/>
            <person name="Kogle M.E."/>
            <person name="Clum A."/>
            <person name="Lipzen A."/>
            <person name="Salamov A."/>
            <person name="Ngan C.Y."/>
            <person name="Daum C."/>
            <person name="Chiniquy J."/>
            <person name="Barry K."/>
            <person name="LaButti K."/>
            <person name="Haridas S."/>
            <person name="Simmons B.A."/>
            <person name="Magnuson J.K."/>
            <person name="Mortensen U.H."/>
            <person name="Larsen T.O."/>
            <person name="Grigoriev I.V."/>
            <person name="Baker S.E."/>
            <person name="Andersen M.R."/>
        </authorList>
    </citation>
    <scope>NUCLEOTIDE SEQUENCE [LARGE SCALE GENOMIC DNA]</scope>
    <source>
        <strain evidence="7">IBT 16806</strain>
    </source>
</reference>
<evidence type="ECO:0000313" key="6">
    <source>
        <dbReference type="EMBL" id="PKX97608.1"/>
    </source>
</evidence>
<dbReference type="EMBL" id="MSZS01000002">
    <property type="protein sequence ID" value="PKX97608.1"/>
    <property type="molecule type" value="Genomic_DNA"/>
</dbReference>
<dbReference type="GO" id="GO:0008270">
    <property type="term" value="F:zinc ion binding"/>
    <property type="evidence" value="ECO:0007669"/>
    <property type="project" value="InterPro"/>
</dbReference>
<keyword evidence="3" id="KW-0804">Transcription</keyword>
<sequence length="826" mass="90994">MEPACQPPIRKSPSTSTAPPRKRRKRTVVSGAADDCFTCAREGSACDRRRPYCSQCLNRGRDCAGYKTTLTWGVGVASRGKFRGLSLPITGAQPAATGDSRRRSGGEENPSGQPVASPTTYTFASDASPAAASDNVERATFQSQGSPSPDTNENASWMRTAADPRAWPTPAADFSFGTPPVVNTGPPYTESLRHSTTTNPSLQYIQTVLVADYHSSLQTNAWTESWPKSATSTFEQSQVPPACNAAQPQGPQGPQDTEGPGKSSIESEASGNPRRIACHSPSFSQMLLARSVGRTPRLRYLISYYAEVIAPVIVAFDSPTNPFRTHILRLAQDSESLQEAIATLATSNLRQRRESKTMPTDRTLPSRMSSLAHRALTDGTCQDFQDTLTAAGFAREEQYHRVLAVKALNMELADPHRRMSDSVLATLFILCLFHACDTGVAQFKTQLAGVTKLLALRMRSSPVLSDELKWFIRVFTWYDTMAATTNDREIQLRGTCLDIAAVSDSEWGLENLTGCDASLFKYIAQLGRLNLLSQKQEVSTPALPEVFVPTTSLPPSLLFDASMANGIPGMNTCFGFTMPIQSWAVEQSSRSLSPAFWAEWFALRQQLEAWRLAPPRWESASPRGSVHISTPSSAQAYISPPSSPSTQSTVAPQNIDDVFHISESFRHSAILYSERLAYPELPSSHPRIQHLVHRAMHHISLVRSDVYLLWPLFITGSECVLQSHRDTVRQRCRDISKDSGFFNNLTCLELLEKIWAQDMCNTETTSVQWDTRALYGFEMVPSAVISSDFFTGGGSVYPATSSSRIQGFRWHELMQAKRAEGEYLVV</sequence>
<evidence type="ECO:0000313" key="7">
    <source>
        <dbReference type="Proteomes" id="UP000234474"/>
    </source>
</evidence>
<dbReference type="GO" id="GO:0003677">
    <property type="term" value="F:DNA binding"/>
    <property type="evidence" value="ECO:0007669"/>
    <property type="project" value="UniProtKB-KW"/>
</dbReference>
<feature type="region of interest" description="Disordered" evidence="5">
    <location>
        <begin position="228"/>
        <end position="277"/>
    </location>
</feature>
<comment type="caution">
    <text evidence="6">The sequence shown here is derived from an EMBL/GenBank/DDBJ whole genome shotgun (WGS) entry which is preliminary data.</text>
</comment>
<proteinExistence type="predicted"/>
<accession>A0A2I1CIZ4</accession>
<feature type="compositionally biased region" description="Polar residues" evidence="5">
    <location>
        <begin position="228"/>
        <end position="239"/>
    </location>
</feature>
<keyword evidence="7" id="KW-1185">Reference proteome</keyword>
<dbReference type="GO" id="GO:0000981">
    <property type="term" value="F:DNA-binding transcription factor activity, RNA polymerase II-specific"/>
    <property type="evidence" value="ECO:0007669"/>
    <property type="project" value="InterPro"/>
</dbReference>
<dbReference type="OMA" id="FHMCDTG"/>
<feature type="region of interest" description="Disordered" evidence="5">
    <location>
        <begin position="88"/>
        <end position="195"/>
    </location>
</feature>
<evidence type="ECO:0000256" key="4">
    <source>
        <dbReference type="ARBA" id="ARBA00023242"/>
    </source>
</evidence>
<evidence type="ECO:0000256" key="5">
    <source>
        <dbReference type="SAM" id="MobiDB-lite"/>
    </source>
</evidence>
<dbReference type="InterPro" id="IPR036864">
    <property type="entry name" value="Zn2-C6_fun-type_DNA-bd_sf"/>
</dbReference>
<evidence type="ECO:0000256" key="3">
    <source>
        <dbReference type="ARBA" id="ARBA00023163"/>
    </source>
</evidence>
<dbReference type="InterPro" id="IPR021858">
    <property type="entry name" value="Fun_TF"/>
</dbReference>
<dbReference type="RefSeq" id="XP_024686203.1">
    <property type="nucleotide sequence ID" value="XM_024826781.1"/>
</dbReference>
<feature type="compositionally biased region" description="Polar residues" evidence="5">
    <location>
        <begin position="627"/>
        <end position="636"/>
    </location>
</feature>
<dbReference type="GeneID" id="36534106"/>
<evidence type="ECO:0000256" key="1">
    <source>
        <dbReference type="ARBA" id="ARBA00023015"/>
    </source>
</evidence>
<feature type="compositionally biased region" description="Low complexity" evidence="5">
    <location>
        <begin position="124"/>
        <end position="134"/>
    </location>
</feature>
<dbReference type="Proteomes" id="UP000234474">
    <property type="component" value="Unassembled WGS sequence"/>
</dbReference>